<evidence type="ECO:0000256" key="1">
    <source>
        <dbReference type="ARBA" id="ARBA00006432"/>
    </source>
</evidence>
<sequence length="341" mass="36010">MSTHDIERMLDGGAPLWFDESPRPEIPGHLGAVVATSGTTGSRRLVALSRHALLAAADSAIQHAGTLTWHLALPPHHVAGLMVAVRSLRAGRPVPEAGPDLAGLRPTGCGDAISLVPTQLHRALTDPVLTGCLAAFDLVLVGGAALGDELRERSEAARIKVVESYGMSETCGGVVWDGHPLPGVGIGIDDGRVTVTGPMLFDGYLGDPEATAAALVAGRLLTRDRGHLLDGRLHIDGRIDDIVISGGVNIDLAEVRAAVTRLAPEAAVIAVPDPEWGCRIVVMDQTRDLDWWRTTLADHLPRTWLPRQHLGHPVPLTGAGKPDRAAMTRLAEAEHTTMSSS</sequence>
<gene>
    <name evidence="4" type="ORF">EII34_12530</name>
</gene>
<dbReference type="Proteomes" id="UP000280819">
    <property type="component" value="Unassembled WGS sequence"/>
</dbReference>
<accession>A0A3P1T3E8</accession>
<feature type="domain" description="AMP-dependent synthetase/ligase" evidence="3">
    <location>
        <begin position="27"/>
        <end position="179"/>
    </location>
</feature>
<dbReference type="Pfam" id="PF00501">
    <property type="entry name" value="AMP-binding"/>
    <property type="match status" value="1"/>
</dbReference>
<dbReference type="InterPro" id="IPR000873">
    <property type="entry name" value="AMP-dep_synth/lig_dom"/>
</dbReference>
<dbReference type="InterPro" id="IPR042099">
    <property type="entry name" value="ANL_N_sf"/>
</dbReference>
<dbReference type="RefSeq" id="WP_124845508.1">
    <property type="nucleotide sequence ID" value="NZ_RQZG01000016.1"/>
</dbReference>
<evidence type="ECO:0000313" key="4">
    <source>
        <dbReference type="EMBL" id="RRD03818.1"/>
    </source>
</evidence>
<dbReference type="PANTHER" id="PTHR43201">
    <property type="entry name" value="ACYL-COA SYNTHETASE"/>
    <property type="match status" value="1"/>
</dbReference>
<evidence type="ECO:0000313" key="5">
    <source>
        <dbReference type="Proteomes" id="UP000280819"/>
    </source>
</evidence>
<dbReference type="InterPro" id="IPR045851">
    <property type="entry name" value="AMP-bd_C_sf"/>
</dbReference>
<keyword evidence="2" id="KW-0436">Ligase</keyword>
<proteinExistence type="inferred from homology"/>
<dbReference type="Gene3D" id="3.40.50.12780">
    <property type="entry name" value="N-terminal domain of ligase-like"/>
    <property type="match status" value="1"/>
</dbReference>
<dbReference type="GO" id="GO:0006631">
    <property type="term" value="P:fatty acid metabolic process"/>
    <property type="evidence" value="ECO:0007669"/>
    <property type="project" value="TreeGrafter"/>
</dbReference>
<evidence type="ECO:0000259" key="3">
    <source>
        <dbReference type="Pfam" id="PF00501"/>
    </source>
</evidence>
<protein>
    <submittedName>
        <fullName evidence="4">AMP-dependent synthetase</fullName>
    </submittedName>
</protein>
<organism evidence="4 5">
    <name type="scientific">Arachnia propionica</name>
    <dbReference type="NCBI Taxonomy" id="1750"/>
    <lineage>
        <taxon>Bacteria</taxon>
        <taxon>Bacillati</taxon>
        <taxon>Actinomycetota</taxon>
        <taxon>Actinomycetes</taxon>
        <taxon>Propionibacteriales</taxon>
        <taxon>Propionibacteriaceae</taxon>
        <taxon>Arachnia</taxon>
    </lineage>
</organism>
<reference evidence="4 5" key="1">
    <citation type="submission" date="2018-11" db="EMBL/GenBank/DDBJ databases">
        <title>Genomes From Bacteria Associated with the Canine Oral Cavity: a Test Case for Automated Genome-Based Taxonomic Assignment.</title>
        <authorList>
            <person name="Coil D.A."/>
            <person name="Jospin G."/>
            <person name="Darling A.E."/>
            <person name="Wallis C."/>
            <person name="Davis I.J."/>
            <person name="Harris S."/>
            <person name="Eisen J.A."/>
            <person name="Holcombe L.J."/>
            <person name="O'Flynn C."/>
        </authorList>
    </citation>
    <scope>NUCLEOTIDE SEQUENCE [LARGE SCALE GENOMIC DNA]</scope>
    <source>
        <strain evidence="4 5">OH887_COT-365</strain>
    </source>
</reference>
<comment type="similarity">
    <text evidence="1">Belongs to the ATP-dependent AMP-binding enzyme family.</text>
</comment>
<comment type="caution">
    <text evidence="4">The sequence shown here is derived from an EMBL/GenBank/DDBJ whole genome shotgun (WGS) entry which is preliminary data.</text>
</comment>
<evidence type="ECO:0000256" key="2">
    <source>
        <dbReference type="ARBA" id="ARBA00022598"/>
    </source>
</evidence>
<dbReference type="SUPFAM" id="SSF56801">
    <property type="entry name" value="Acetyl-CoA synthetase-like"/>
    <property type="match status" value="1"/>
</dbReference>
<dbReference type="AlphaFoldDB" id="A0A3P1T3E8"/>
<dbReference type="EMBL" id="RQZG01000016">
    <property type="protein sequence ID" value="RRD03818.1"/>
    <property type="molecule type" value="Genomic_DNA"/>
</dbReference>
<dbReference type="OrthoDB" id="9803968at2"/>
<dbReference type="GO" id="GO:0031956">
    <property type="term" value="F:medium-chain fatty acid-CoA ligase activity"/>
    <property type="evidence" value="ECO:0007669"/>
    <property type="project" value="TreeGrafter"/>
</dbReference>
<name>A0A3P1T3E8_9ACTN</name>
<dbReference type="PANTHER" id="PTHR43201:SF5">
    <property type="entry name" value="MEDIUM-CHAIN ACYL-COA LIGASE ACSF2, MITOCHONDRIAL"/>
    <property type="match status" value="1"/>
</dbReference>
<dbReference type="Gene3D" id="3.30.300.30">
    <property type="match status" value="1"/>
</dbReference>